<keyword evidence="3" id="KW-1185">Reference proteome</keyword>
<dbReference type="EMBL" id="CAJOBC010017711">
    <property type="protein sequence ID" value="CAF4033988.1"/>
    <property type="molecule type" value="Genomic_DNA"/>
</dbReference>
<dbReference type="Proteomes" id="UP000663829">
    <property type="component" value="Unassembled WGS sequence"/>
</dbReference>
<evidence type="ECO:0000313" key="2">
    <source>
        <dbReference type="EMBL" id="CAF4033988.1"/>
    </source>
</evidence>
<organism evidence="1 3">
    <name type="scientific">Didymodactylos carnosus</name>
    <dbReference type="NCBI Taxonomy" id="1234261"/>
    <lineage>
        <taxon>Eukaryota</taxon>
        <taxon>Metazoa</taxon>
        <taxon>Spiralia</taxon>
        <taxon>Gnathifera</taxon>
        <taxon>Rotifera</taxon>
        <taxon>Eurotatoria</taxon>
        <taxon>Bdelloidea</taxon>
        <taxon>Philodinida</taxon>
        <taxon>Philodinidae</taxon>
        <taxon>Didymodactylos</taxon>
    </lineage>
</organism>
<sequence length="87" mass="9970">MQGVAQSYDNSDHWSIRRQILSIVTKNIPLDIAQKFIPNLTPWRFKQARSHADFEGKGVTVDTTRSPRVGYEKQAVSHFIQFIVSPN</sequence>
<reference evidence="1" key="1">
    <citation type="submission" date="2021-02" db="EMBL/GenBank/DDBJ databases">
        <authorList>
            <person name="Nowell W R."/>
        </authorList>
    </citation>
    <scope>NUCLEOTIDE SEQUENCE</scope>
</reference>
<dbReference type="Proteomes" id="UP000681722">
    <property type="component" value="Unassembled WGS sequence"/>
</dbReference>
<proteinExistence type="predicted"/>
<dbReference type="EMBL" id="CAJNOQ010010696">
    <property type="protein sequence ID" value="CAF1258610.1"/>
    <property type="molecule type" value="Genomic_DNA"/>
</dbReference>
<evidence type="ECO:0000313" key="1">
    <source>
        <dbReference type="EMBL" id="CAF1258610.1"/>
    </source>
</evidence>
<gene>
    <name evidence="1" type="ORF">GPM918_LOCUS26492</name>
    <name evidence="2" type="ORF">SRO942_LOCUS26657</name>
</gene>
<accession>A0A815ANU2</accession>
<protein>
    <submittedName>
        <fullName evidence="1">Uncharacterized protein</fullName>
    </submittedName>
</protein>
<feature type="non-terminal residue" evidence="1">
    <location>
        <position position="87"/>
    </location>
</feature>
<dbReference type="OrthoDB" id="5988132at2759"/>
<evidence type="ECO:0000313" key="3">
    <source>
        <dbReference type="Proteomes" id="UP000663829"/>
    </source>
</evidence>
<comment type="caution">
    <text evidence="1">The sequence shown here is derived from an EMBL/GenBank/DDBJ whole genome shotgun (WGS) entry which is preliminary data.</text>
</comment>
<dbReference type="AlphaFoldDB" id="A0A815ANU2"/>
<name>A0A815ANU2_9BILA</name>